<dbReference type="AlphaFoldDB" id="A0A1E1KSK6"/>
<dbReference type="PANTHER" id="PTHR46865:SF2">
    <property type="entry name" value="MONOOXYGENASE"/>
    <property type="match status" value="1"/>
</dbReference>
<dbReference type="EMBL" id="FJUW01000021">
    <property type="protein sequence ID" value="CZT00997.1"/>
    <property type="molecule type" value="Genomic_DNA"/>
</dbReference>
<keyword evidence="4" id="KW-0812">Transmembrane</keyword>
<dbReference type="InterPro" id="IPR002938">
    <property type="entry name" value="FAD-bd"/>
</dbReference>
<evidence type="ECO:0000259" key="5">
    <source>
        <dbReference type="Pfam" id="PF01494"/>
    </source>
</evidence>
<dbReference type="PANTHER" id="PTHR46865">
    <property type="entry name" value="OXIDOREDUCTASE-RELATED"/>
    <property type="match status" value="1"/>
</dbReference>
<dbReference type="SUPFAM" id="SSF51905">
    <property type="entry name" value="FAD/NAD(P)-binding domain"/>
    <property type="match status" value="1"/>
</dbReference>
<dbReference type="STRING" id="914237.A0A1E1KSK6"/>
<reference evidence="7" key="1">
    <citation type="submission" date="2016-03" db="EMBL/GenBank/DDBJ databases">
        <authorList>
            <person name="Ploux O."/>
        </authorList>
    </citation>
    <scope>NUCLEOTIDE SEQUENCE [LARGE SCALE GENOMIC DNA]</scope>
    <source>
        <strain evidence="7">UK7</strain>
    </source>
</reference>
<evidence type="ECO:0000256" key="3">
    <source>
        <dbReference type="ARBA" id="ARBA00023002"/>
    </source>
</evidence>
<keyword evidence="2" id="KW-0274">FAD</keyword>
<gene>
    <name evidence="6" type="ORF">RCO7_02830</name>
</gene>
<dbReference type="InterPro" id="IPR051704">
    <property type="entry name" value="FAD_aromatic-hydroxylase"/>
</dbReference>
<dbReference type="Proteomes" id="UP000178129">
    <property type="component" value="Unassembled WGS sequence"/>
</dbReference>
<dbReference type="GO" id="GO:0071949">
    <property type="term" value="F:FAD binding"/>
    <property type="evidence" value="ECO:0007669"/>
    <property type="project" value="InterPro"/>
</dbReference>
<dbReference type="InParanoid" id="A0A1E1KSK6"/>
<comment type="caution">
    <text evidence="6">The sequence shown here is derived from an EMBL/GenBank/DDBJ whole genome shotgun (WGS) entry which is preliminary data.</text>
</comment>
<keyword evidence="4" id="KW-0472">Membrane</keyword>
<evidence type="ECO:0000313" key="6">
    <source>
        <dbReference type="EMBL" id="CZT00997.1"/>
    </source>
</evidence>
<accession>A0A1E1KSK6</accession>
<dbReference type="Gene3D" id="3.50.50.60">
    <property type="entry name" value="FAD/NAD(P)-binding domain"/>
    <property type="match status" value="2"/>
</dbReference>
<proteinExistence type="predicted"/>
<keyword evidence="4" id="KW-1133">Transmembrane helix</keyword>
<feature type="transmembrane region" description="Helical" evidence="4">
    <location>
        <begin position="7"/>
        <end position="24"/>
    </location>
</feature>
<keyword evidence="3" id="KW-0560">Oxidoreductase</keyword>
<dbReference type="Pfam" id="PF01494">
    <property type="entry name" value="FAD_binding_3"/>
    <property type="match status" value="1"/>
</dbReference>
<organism evidence="6 7">
    <name type="scientific">Rhynchosporium graminicola</name>
    <dbReference type="NCBI Taxonomy" id="2792576"/>
    <lineage>
        <taxon>Eukaryota</taxon>
        <taxon>Fungi</taxon>
        <taxon>Dikarya</taxon>
        <taxon>Ascomycota</taxon>
        <taxon>Pezizomycotina</taxon>
        <taxon>Leotiomycetes</taxon>
        <taxon>Helotiales</taxon>
        <taxon>Ploettnerulaceae</taxon>
        <taxon>Rhynchosporium</taxon>
    </lineage>
</organism>
<evidence type="ECO:0000256" key="2">
    <source>
        <dbReference type="ARBA" id="ARBA00022827"/>
    </source>
</evidence>
<keyword evidence="1" id="KW-0285">Flavoprotein</keyword>
<keyword evidence="7" id="KW-1185">Reference proteome</keyword>
<sequence>MSNHLNILISGSGIAGSVFAFWLLRAYPNASITIVERDPSLRLTGASVDIRSSAVDIIKWMGVEEEIRRKTTKEEGMQFVDINGKEIATFRATGRTDIQSFTSEFEIFRGELAQILIAPVLDRVKVIFGETVEDFEEVDDGINVTFAKNKEVTKYDLLVAADGLGSRIRGKILNTKPSEQIHDEGVHIAYFTVNSDLLKGELLAKGVSVKGGRAVIIRPDPHPEGKTRAMFMNVTWKSNVEMKKRLNIALREGNEAYMKLMEELYADVGWLTPEILRGMRQSDDFYWFVNSSLQCLSDLGSESGFLSILISNYTKLKVITKHLTSSLFAQIRSPKLHQGRVVLLGDAGYATPGFGTSLAIIGSYVLAGELLSKGGDVQKALEGYSGLMKPFVKASQGDDIAMQLCNPQTEWGIWTRNSILKTATLLRLDRIAISAAAWLGFTEKKAPLPNYPWPSK</sequence>
<dbReference type="InterPro" id="IPR036188">
    <property type="entry name" value="FAD/NAD-bd_sf"/>
</dbReference>
<dbReference type="GO" id="GO:0016491">
    <property type="term" value="F:oxidoreductase activity"/>
    <property type="evidence" value="ECO:0007669"/>
    <property type="project" value="UniProtKB-KW"/>
</dbReference>
<feature type="domain" description="FAD-binding" evidence="5">
    <location>
        <begin position="6"/>
        <end position="175"/>
    </location>
</feature>
<evidence type="ECO:0000256" key="4">
    <source>
        <dbReference type="SAM" id="Phobius"/>
    </source>
</evidence>
<evidence type="ECO:0000256" key="1">
    <source>
        <dbReference type="ARBA" id="ARBA00022630"/>
    </source>
</evidence>
<evidence type="ECO:0000313" key="7">
    <source>
        <dbReference type="Proteomes" id="UP000178129"/>
    </source>
</evidence>
<name>A0A1E1KSK6_9HELO</name>
<protein>
    <recommendedName>
        <fullName evidence="5">FAD-binding domain-containing protein</fullName>
    </recommendedName>
</protein>